<feature type="transmembrane region" description="Helical" evidence="1">
    <location>
        <begin position="248"/>
        <end position="268"/>
    </location>
</feature>
<sequence>MNEVIFNIINNLLFIGPLIVLFWLINHSEHTYSDSNIKGNILGFLCYLIVWTGYLAGFIIGLLLFFYSHAFLPWTQNFAADPYSVNTVKNVGMSLWIPSLIAMSFLLPPVRRFCTRFLRIHPGRRVHAVALSLSMLVFIQFFVTQSFGLESINEQTVPGDEAGTLSSIWSQDILFAILGLVGVGWLSRRSFKESLDRLGVKKITLKQAAIGISIGLIMLLAPIIAQSVAETLNWSENVHANELTDKMLGPLLSSVPGILTIGLAAALGEEMIFRGALLPRFGFVYTSLLFTLVHANYGFSFNSLVVLLLALVLGWARIRYNTTVCMIIHATYNISVSLLGG</sequence>
<dbReference type="GO" id="GO:0006508">
    <property type="term" value="P:proteolysis"/>
    <property type="evidence" value="ECO:0007669"/>
    <property type="project" value="UniProtKB-KW"/>
</dbReference>
<dbReference type="RefSeq" id="WP_181731294.1">
    <property type="nucleotide sequence ID" value="NZ_JACEIR010000002.1"/>
</dbReference>
<keyword evidence="1" id="KW-1133">Transmembrane helix</keyword>
<feature type="transmembrane region" description="Helical" evidence="1">
    <location>
        <begin position="168"/>
        <end position="187"/>
    </location>
</feature>
<dbReference type="GO" id="GO:0004175">
    <property type="term" value="F:endopeptidase activity"/>
    <property type="evidence" value="ECO:0007669"/>
    <property type="project" value="UniProtKB-ARBA"/>
</dbReference>
<feature type="transmembrane region" description="Helical" evidence="1">
    <location>
        <begin position="128"/>
        <end position="148"/>
    </location>
</feature>
<keyword evidence="1" id="KW-0472">Membrane</keyword>
<feature type="transmembrane region" description="Helical" evidence="1">
    <location>
        <begin position="275"/>
        <end position="293"/>
    </location>
</feature>
<organism evidence="3 4">
    <name type="scientific">Thermoactinomyces intermedius</name>
    <dbReference type="NCBI Taxonomy" id="2024"/>
    <lineage>
        <taxon>Bacteria</taxon>
        <taxon>Bacillati</taxon>
        <taxon>Bacillota</taxon>
        <taxon>Bacilli</taxon>
        <taxon>Bacillales</taxon>
        <taxon>Thermoactinomycetaceae</taxon>
        <taxon>Thermoactinomyces</taxon>
    </lineage>
</organism>
<name>A0A8I1A524_THEIN</name>
<dbReference type="GO" id="GO:0008237">
    <property type="term" value="F:metallopeptidase activity"/>
    <property type="evidence" value="ECO:0007669"/>
    <property type="project" value="UniProtKB-KW"/>
</dbReference>
<reference evidence="3 4" key="1">
    <citation type="submission" date="2020-12" db="EMBL/GenBank/DDBJ databases">
        <title>WGS of Thermoactinomyces spp.</title>
        <authorList>
            <person name="Cheng K."/>
        </authorList>
    </citation>
    <scope>NUCLEOTIDE SEQUENCE [LARGE SCALE GENOMIC DNA]</scope>
    <source>
        <strain evidence="4">CICC 10671\DSM 43846</strain>
    </source>
</reference>
<dbReference type="GO" id="GO:0080120">
    <property type="term" value="P:CAAX-box protein maturation"/>
    <property type="evidence" value="ECO:0007669"/>
    <property type="project" value="UniProtKB-ARBA"/>
</dbReference>
<evidence type="ECO:0000259" key="2">
    <source>
        <dbReference type="Pfam" id="PF02517"/>
    </source>
</evidence>
<evidence type="ECO:0000313" key="4">
    <source>
        <dbReference type="Proteomes" id="UP000633619"/>
    </source>
</evidence>
<keyword evidence="1" id="KW-0812">Transmembrane</keyword>
<dbReference type="Proteomes" id="UP000633619">
    <property type="component" value="Unassembled WGS sequence"/>
</dbReference>
<keyword evidence="3" id="KW-0482">Metalloprotease</keyword>
<feature type="transmembrane region" description="Helical" evidence="1">
    <location>
        <begin position="45"/>
        <end position="67"/>
    </location>
</feature>
<proteinExistence type="predicted"/>
<comment type="caution">
    <text evidence="3">The sequence shown here is derived from an EMBL/GenBank/DDBJ whole genome shotgun (WGS) entry which is preliminary data.</text>
</comment>
<protein>
    <submittedName>
        <fullName evidence="3">CPBP family intramembrane metalloprotease</fullName>
    </submittedName>
</protein>
<dbReference type="InterPro" id="IPR003675">
    <property type="entry name" value="Rce1/LyrA-like_dom"/>
</dbReference>
<accession>A0A8I1A524</accession>
<feature type="transmembrane region" description="Helical" evidence="1">
    <location>
        <begin position="299"/>
        <end position="318"/>
    </location>
</feature>
<gene>
    <name evidence="3" type="ORF">I8U20_06425</name>
</gene>
<feature type="domain" description="CAAX prenyl protease 2/Lysostaphin resistance protein A-like" evidence="2">
    <location>
        <begin position="254"/>
        <end position="334"/>
    </location>
</feature>
<keyword evidence="3" id="KW-0378">Hydrolase</keyword>
<evidence type="ECO:0000256" key="1">
    <source>
        <dbReference type="SAM" id="Phobius"/>
    </source>
</evidence>
<dbReference type="Pfam" id="PF02517">
    <property type="entry name" value="Rce1-like"/>
    <property type="match status" value="1"/>
</dbReference>
<feature type="transmembrane region" description="Helical" evidence="1">
    <location>
        <begin position="208"/>
        <end position="228"/>
    </location>
</feature>
<dbReference type="AlphaFoldDB" id="A0A8I1A524"/>
<feature type="transmembrane region" description="Helical" evidence="1">
    <location>
        <begin position="87"/>
        <end position="107"/>
    </location>
</feature>
<keyword evidence="4" id="KW-1185">Reference proteome</keyword>
<feature type="transmembrane region" description="Helical" evidence="1">
    <location>
        <begin position="6"/>
        <end position="25"/>
    </location>
</feature>
<keyword evidence="3" id="KW-0645">Protease</keyword>
<evidence type="ECO:0000313" key="3">
    <source>
        <dbReference type="EMBL" id="MBH8594964.1"/>
    </source>
</evidence>
<dbReference type="EMBL" id="JAECVW010000003">
    <property type="protein sequence ID" value="MBH8594964.1"/>
    <property type="molecule type" value="Genomic_DNA"/>
</dbReference>